<keyword evidence="3" id="KW-0237">DNA synthesis</keyword>
<comment type="caution">
    <text evidence="8">The sequence shown here is derived from an EMBL/GenBank/DDBJ whole genome shotgun (WGS) entry which is preliminary data.</text>
</comment>
<evidence type="ECO:0000259" key="7">
    <source>
        <dbReference type="Pfam" id="PF12637"/>
    </source>
</evidence>
<evidence type="ECO:0000256" key="4">
    <source>
        <dbReference type="ARBA" id="ARBA00022741"/>
    </source>
</evidence>
<evidence type="ECO:0000256" key="5">
    <source>
        <dbReference type="ARBA" id="ARBA00047754"/>
    </source>
</evidence>
<name>X0T244_9ZZZZ</name>
<comment type="similarity">
    <text evidence="1">Belongs to the ribonucleoside diphosphate reductase class-2 family.</text>
</comment>
<gene>
    <name evidence="8" type="ORF">S01H1_11797</name>
</gene>
<dbReference type="EC" id="1.17.4.1" evidence="2"/>
<dbReference type="Pfam" id="PF12637">
    <property type="entry name" value="TSCPD"/>
    <property type="match status" value="1"/>
</dbReference>
<dbReference type="AlphaFoldDB" id="X0T244"/>
<protein>
    <recommendedName>
        <fullName evidence="2">ribonucleoside-diphosphate reductase</fullName>
        <ecNumber evidence="2">1.17.4.1</ecNumber>
    </recommendedName>
</protein>
<dbReference type="GO" id="GO:0071897">
    <property type="term" value="P:DNA biosynthetic process"/>
    <property type="evidence" value="ECO:0007669"/>
    <property type="project" value="UniProtKB-KW"/>
</dbReference>
<proteinExistence type="inferred from homology"/>
<dbReference type="GO" id="GO:0004748">
    <property type="term" value="F:ribonucleoside-diphosphate reductase activity, thioredoxin disulfide as acceptor"/>
    <property type="evidence" value="ECO:0007669"/>
    <property type="project" value="UniProtKB-EC"/>
</dbReference>
<sequence>ESEASQAPRWLEPAVLPEICSGIRVRQLTPFGNMHINITVDPKTEREMEVFAQLGKGGDLANSDLEAICRMVSLWLRAGGSLDRVIRQLQSIGSSLQVHTKEGKIMSLGDGLARALRKYTRAKSEAGLKGLLMGEFNPEVPGKARSPDGNGKNVPGSVRKGNGKGSSAARAETEPAGAHVPSRLESLGIQWQQAQYKVLCPDCQNALRFSEGCVTCEACGFSEC</sequence>
<keyword evidence="4" id="KW-0547">Nucleotide-binding</keyword>
<organism evidence="8">
    <name type="scientific">marine sediment metagenome</name>
    <dbReference type="NCBI Taxonomy" id="412755"/>
    <lineage>
        <taxon>unclassified sequences</taxon>
        <taxon>metagenomes</taxon>
        <taxon>ecological metagenomes</taxon>
    </lineage>
</organism>
<dbReference type="GO" id="GO:0000166">
    <property type="term" value="F:nucleotide binding"/>
    <property type="evidence" value="ECO:0007669"/>
    <property type="project" value="UniProtKB-KW"/>
</dbReference>
<dbReference type="InterPro" id="IPR024434">
    <property type="entry name" value="TSCPD_dom"/>
</dbReference>
<feature type="domain" description="TSCPD" evidence="7">
    <location>
        <begin position="26"/>
        <end position="119"/>
    </location>
</feature>
<evidence type="ECO:0000313" key="8">
    <source>
        <dbReference type="EMBL" id="GAF82252.1"/>
    </source>
</evidence>
<feature type="region of interest" description="Disordered" evidence="6">
    <location>
        <begin position="139"/>
        <end position="179"/>
    </location>
</feature>
<evidence type="ECO:0000256" key="3">
    <source>
        <dbReference type="ARBA" id="ARBA00022634"/>
    </source>
</evidence>
<evidence type="ECO:0000256" key="2">
    <source>
        <dbReference type="ARBA" id="ARBA00012274"/>
    </source>
</evidence>
<reference evidence="8" key="1">
    <citation type="journal article" date="2014" name="Front. Microbiol.">
        <title>High frequency of phylogenetically diverse reductive dehalogenase-homologous genes in deep subseafloor sedimentary metagenomes.</title>
        <authorList>
            <person name="Kawai M."/>
            <person name="Futagami T."/>
            <person name="Toyoda A."/>
            <person name="Takaki Y."/>
            <person name="Nishi S."/>
            <person name="Hori S."/>
            <person name="Arai W."/>
            <person name="Tsubouchi T."/>
            <person name="Morono Y."/>
            <person name="Uchiyama I."/>
            <person name="Ito T."/>
            <person name="Fujiyama A."/>
            <person name="Inagaki F."/>
            <person name="Takami H."/>
        </authorList>
    </citation>
    <scope>NUCLEOTIDE SEQUENCE</scope>
    <source>
        <strain evidence="8">Expedition CK06-06</strain>
    </source>
</reference>
<evidence type="ECO:0000256" key="1">
    <source>
        <dbReference type="ARBA" id="ARBA00007405"/>
    </source>
</evidence>
<accession>X0T244</accession>
<evidence type="ECO:0000256" key="6">
    <source>
        <dbReference type="SAM" id="MobiDB-lite"/>
    </source>
</evidence>
<feature type="non-terminal residue" evidence="8">
    <location>
        <position position="1"/>
    </location>
</feature>
<dbReference type="EMBL" id="BARS01006029">
    <property type="protein sequence ID" value="GAF82252.1"/>
    <property type="molecule type" value="Genomic_DNA"/>
</dbReference>
<comment type="catalytic activity">
    <reaction evidence="5">
        <text>a 2'-deoxyribonucleoside 5'-diphosphate + [thioredoxin]-disulfide + H2O = a ribonucleoside 5'-diphosphate + [thioredoxin]-dithiol</text>
        <dbReference type="Rhea" id="RHEA:23252"/>
        <dbReference type="Rhea" id="RHEA-COMP:10698"/>
        <dbReference type="Rhea" id="RHEA-COMP:10700"/>
        <dbReference type="ChEBI" id="CHEBI:15377"/>
        <dbReference type="ChEBI" id="CHEBI:29950"/>
        <dbReference type="ChEBI" id="CHEBI:50058"/>
        <dbReference type="ChEBI" id="CHEBI:57930"/>
        <dbReference type="ChEBI" id="CHEBI:73316"/>
        <dbReference type="EC" id="1.17.4.1"/>
    </reaction>
</comment>